<dbReference type="PANTHER" id="PTHR38050">
    <property type="match status" value="1"/>
</dbReference>
<accession>A0A936ZRC6</accession>
<protein>
    <submittedName>
        <fullName evidence="11">T9SS type A sorting domain-containing protein</fullName>
    </submittedName>
</protein>
<dbReference type="Proteomes" id="UP000651057">
    <property type="component" value="Unassembled WGS sequence"/>
</dbReference>
<dbReference type="GO" id="GO:0005576">
    <property type="term" value="C:extracellular region"/>
    <property type="evidence" value="ECO:0007669"/>
    <property type="project" value="UniProtKB-SubCell"/>
</dbReference>
<proteinExistence type="predicted"/>
<dbReference type="InterPro" id="IPR043595">
    <property type="entry name" value="FaeB/C/D"/>
</dbReference>
<dbReference type="SUPFAM" id="SSF49899">
    <property type="entry name" value="Concanavalin A-like lectins/glucanases"/>
    <property type="match status" value="1"/>
</dbReference>
<evidence type="ECO:0000259" key="10">
    <source>
        <dbReference type="PROSITE" id="PS50060"/>
    </source>
</evidence>
<dbReference type="GO" id="GO:0004553">
    <property type="term" value="F:hydrolase activity, hydrolyzing O-glycosyl compounds"/>
    <property type="evidence" value="ECO:0007669"/>
    <property type="project" value="UniProtKB-ARBA"/>
</dbReference>
<evidence type="ECO:0000256" key="4">
    <source>
        <dbReference type="ARBA" id="ARBA00022729"/>
    </source>
</evidence>
<dbReference type="Pfam" id="PF18962">
    <property type="entry name" value="Por_Secre_tail"/>
    <property type="match status" value="1"/>
</dbReference>
<dbReference type="EMBL" id="JAERQJ010000002">
    <property type="protein sequence ID" value="MBL0682897.1"/>
    <property type="molecule type" value="Genomic_DNA"/>
</dbReference>
<evidence type="ECO:0000256" key="6">
    <source>
        <dbReference type="ARBA" id="ARBA00023277"/>
    </source>
</evidence>
<dbReference type="InterPro" id="IPR029058">
    <property type="entry name" value="AB_hydrolase_fold"/>
</dbReference>
<evidence type="ECO:0000256" key="5">
    <source>
        <dbReference type="ARBA" id="ARBA00022801"/>
    </source>
</evidence>
<dbReference type="PROSITE" id="PS50060">
    <property type="entry name" value="MAM_2"/>
    <property type="match status" value="1"/>
</dbReference>
<dbReference type="GO" id="GO:0030600">
    <property type="term" value="F:feruloyl esterase activity"/>
    <property type="evidence" value="ECO:0007669"/>
    <property type="project" value="InterPro"/>
</dbReference>
<dbReference type="CDD" id="cd06263">
    <property type="entry name" value="MAM"/>
    <property type="match status" value="1"/>
</dbReference>
<evidence type="ECO:0000256" key="3">
    <source>
        <dbReference type="ARBA" id="ARBA00022651"/>
    </source>
</evidence>
<evidence type="ECO:0000313" key="12">
    <source>
        <dbReference type="Proteomes" id="UP000651057"/>
    </source>
</evidence>
<evidence type="ECO:0000256" key="2">
    <source>
        <dbReference type="ARBA" id="ARBA00022525"/>
    </source>
</evidence>
<keyword evidence="6" id="KW-0119">Carbohydrate metabolism</keyword>
<keyword evidence="2" id="KW-0964">Secreted</keyword>
<sequence length="737" mass="80241">MKTQLTLTQKFLCILVIICIATSTTYAQQVINATIQHDGRTRQYRLYVPQSYDANTPAPLILNYHGFTNNIDIQYNQSDFRQLAEDNQFIFVTPQGLGGFFAGWAINNNFGGNEDDLGFSDALINKIQEDFNINEKRIYATGFSNGGFFSYRLACELSPRIAAVASVAGSMTRVWIDRGQCQPQHPTAVLQITGTNDNVIAINGNGTNEPIQDVMEYWSSVNNGDPTPDVFQLGGGSTRSIWDNGDNGVTAEFIRVQGKGHSWNGGNINTSQEIWNFFSRFDIDGEIDPTTPPPTGETCSGNISSFPYTESFESSIGQWSQSSNDDLNWSRNSGGTPSNTTGPSNAADGNFYLYVEASVNGTGYPNKRAILNSPCLNFSALTLPRLVFQYHMFGSAVNSLTVEARINNTGNWTNIFSRNGAQGNTWNPADIDLTAYAGNDSVQLRFVVVTGNGNNGWQSDIAIDAVTIQNGPVDPNPTPDCDIFNFATASIDSFSNQDNAGDFAVINDGSGLRLDNNTWKAVPFDYTVTSNTVIEFDFNSTSQGEIHAIGFENNNFLTASRYFKVHGTQNYGETSFDNYSSGTITYTIPVGNFYTGSMDRLVFINDNDAGSGNNSIFSNLKIYEGSCSGSLSASELIANLSNKGASIGNENEGIDAIKMAPNPTNNQFSLNLNSSSKSTEEIIVSIYTTLGQKKHEAILNPGINNFSANNLGLSSGIYVIKIQSEGEKDSIKKLIIK</sequence>
<comment type="caution">
    <text evidence="11">The sequence shown here is derived from an EMBL/GenBank/DDBJ whole genome shotgun (WGS) entry which is preliminary data.</text>
</comment>
<keyword evidence="4 9" id="KW-0732">Signal</keyword>
<dbReference type="SMART" id="SM00137">
    <property type="entry name" value="MAM"/>
    <property type="match status" value="1"/>
</dbReference>
<feature type="region of interest" description="Disordered" evidence="8">
    <location>
        <begin position="317"/>
        <end position="344"/>
    </location>
</feature>
<dbReference type="Gene3D" id="3.40.50.1820">
    <property type="entry name" value="alpha/beta hydrolase"/>
    <property type="match status" value="1"/>
</dbReference>
<dbReference type="AlphaFoldDB" id="A0A936ZRC6"/>
<dbReference type="NCBIfam" id="TIGR04183">
    <property type="entry name" value="Por_Secre_tail"/>
    <property type="match status" value="1"/>
</dbReference>
<evidence type="ECO:0000313" key="11">
    <source>
        <dbReference type="EMBL" id="MBL0682897.1"/>
    </source>
</evidence>
<keyword evidence="12" id="KW-1185">Reference proteome</keyword>
<keyword evidence="3" id="KW-0858">Xylan degradation</keyword>
<comment type="subcellular location">
    <subcellularLocation>
        <location evidence="1">Secreted</location>
    </subcellularLocation>
</comment>
<dbReference type="InterPro" id="IPR026444">
    <property type="entry name" value="Secre_tail"/>
</dbReference>
<dbReference type="SUPFAM" id="SSF53474">
    <property type="entry name" value="alpha/beta-Hydrolases"/>
    <property type="match status" value="1"/>
</dbReference>
<dbReference type="GO" id="GO:0045493">
    <property type="term" value="P:xylan catabolic process"/>
    <property type="evidence" value="ECO:0007669"/>
    <property type="project" value="UniProtKB-KW"/>
</dbReference>
<evidence type="ECO:0000256" key="8">
    <source>
        <dbReference type="SAM" id="MobiDB-lite"/>
    </source>
</evidence>
<organism evidence="11 12">
    <name type="scientific">Aquimarina mytili</name>
    <dbReference type="NCBI Taxonomy" id="874423"/>
    <lineage>
        <taxon>Bacteria</taxon>
        <taxon>Pseudomonadati</taxon>
        <taxon>Bacteroidota</taxon>
        <taxon>Flavobacteriia</taxon>
        <taxon>Flavobacteriales</taxon>
        <taxon>Flavobacteriaceae</taxon>
        <taxon>Aquimarina</taxon>
    </lineage>
</organism>
<dbReference type="InterPro" id="IPR000998">
    <property type="entry name" value="MAM_dom"/>
</dbReference>
<dbReference type="InterPro" id="IPR013320">
    <property type="entry name" value="ConA-like_dom_sf"/>
</dbReference>
<dbReference type="Gene3D" id="2.60.120.200">
    <property type="match status" value="1"/>
</dbReference>
<keyword evidence="5" id="KW-0378">Hydrolase</keyword>
<evidence type="ECO:0000256" key="9">
    <source>
        <dbReference type="SAM" id="SignalP"/>
    </source>
</evidence>
<feature type="domain" description="MAM" evidence="10">
    <location>
        <begin position="308"/>
        <end position="483"/>
    </location>
</feature>
<dbReference type="Pfam" id="PF00629">
    <property type="entry name" value="MAM"/>
    <property type="match status" value="1"/>
</dbReference>
<feature type="signal peptide" evidence="9">
    <location>
        <begin position="1"/>
        <end position="27"/>
    </location>
</feature>
<evidence type="ECO:0000256" key="1">
    <source>
        <dbReference type="ARBA" id="ARBA00004613"/>
    </source>
</evidence>
<dbReference type="RefSeq" id="WP_201917395.1">
    <property type="nucleotide sequence ID" value="NZ_BAABAX010000023.1"/>
</dbReference>
<dbReference type="GO" id="GO:0016020">
    <property type="term" value="C:membrane"/>
    <property type="evidence" value="ECO:0007669"/>
    <property type="project" value="InterPro"/>
</dbReference>
<feature type="chain" id="PRO_5037464983" evidence="9">
    <location>
        <begin position="28"/>
        <end position="737"/>
    </location>
</feature>
<reference evidence="11" key="1">
    <citation type="submission" date="2021-01" db="EMBL/GenBank/DDBJ databases">
        <authorList>
            <person name="Zhong Y.L."/>
        </authorList>
    </citation>
    <scope>NUCLEOTIDE SEQUENCE</scope>
    <source>
        <strain evidence="11">KCTC 23302</strain>
    </source>
</reference>
<keyword evidence="7" id="KW-0624">Polysaccharide degradation</keyword>
<evidence type="ECO:0000256" key="7">
    <source>
        <dbReference type="ARBA" id="ARBA00023326"/>
    </source>
</evidence>
<gene>
    <name evidence="11" type="ORF">JJQ60_05160</name>
</gene>
<dbReference type="PANTHER" id="PTHR38050:SF2">
    <property type="entry name" value="FERULOYL ESTERASE C-RELATED"/>
    <property type="match status" value="1"/>
</dbReference>
<name>A0A936ZRC6_9FLAO</name>